<dbReference type="EMBL" id="BRXR01000001">
    <property type="protein sequence ID" value="GLC31734.1"/>
    <property type="molecule type" value="Genomic_DNA"/>
</dbReference>
<organism evidence="1 2">
    <name type="scientific">Clostridium omnivorum</name>
    <dbReference type="NCBI Taxonomy" id="1604902"/>
    <lineage>
        <taxon>Bacteria</taxon>
        <taxon>Bacillati</taxon>
        <taxon>Bacillota</taxon>
        <taxon>Clostridia</taxon>
        <taxon>Eubacteriales</taxon>
        <taxon>Clostridiaceae</taxon>
        <taxon>Clostridium</taxon>
    </lineage>
</organism>
<dbReference type="Proteomes" id="UP001208567">
    <property type="component" value="Unassembled WGS sequence"/>
</dbReference>
<sequence>MDRHFTVSVYIVHEDKVLLHLHNRAKKILPIGGHIDFVYYTTAKSFDTKPEAGESSLLKWYNKEDLKNAYDIQQNVLTMANEVLELLGEG</sequence>
<gene>
    <name evidence="1" type="ORF">bsdE14_31440</name>
</gene>
<comment type="caution">
    <text evidence="1">The sequence shown here is derived from an EMBL/GenBank/DDBJ whole genome shotgun (WGS) entry which is preliminary data.</text>
</comment>
<evidence type="ECO:0008006" key="3">
    <source>
        <dbReference type="Google" id="ProtNLM"/>
    </source>
</evidence>
<dbReference type="Gene3D" id="3.90.79.10">
    <property type="entry name" value="Nucleoside Triphosphate Pyrophosphohydrolase"/>
    <property type="match status" value="2"/>
</dbReference>
<accession>A0ABQ5N9F2</accession>
<keyword evidence="2" id="KW-1185">Reference proteome</keyword>
<evidence type="ECO:0000313" key="2">
    <source>
        <dbReference type="Proteomes" id="UP001208567"/>
    </source>
</evidence>
<protein>
    <recommendedName>
        <fullName evidence="3">DUF4160 domain-containing protein</fullName>
    </recommendedName>
</protein>
<dbReference type="RefSeq" id="WP_264851062.1">
    <property type="nucleotide sequence ID" value="NZ_BRXR01000001.1"/>
</dbReference>
<reference evidence="1 2" key="1">
    <citation type="journal article" date="2024" name="Int. J. Syst. Evol. Microbiol.">
        <title>Clostridium omnivorum sp. nov., isolated from anoxic soil under the treatment of reductive soil disinfestation.</title>
        <authorList>
            <person name="Ueki A."/>
            <person name="Tonouchi A."/>
            <person name="Kaku N."/>
            <person name="Honma S."/>
            <person name="Ueki K."/>
        </authorList>
    </citation>
    <scope>NUCLEOTIDE SEQUENCE [LARGE SCALE GENOMIC DNA]</scope>
    <source>
        <strain evidence="1 2">E14</strain>
    </source>
</reference>
<evidence type="ECO:0000313" key="1">
    <source>
        <dbReference type="EMBL" id="GLC31734.1"/>
    </source>
</evidence>
<proteinExistence type="predicted"/>
<name>A0ABQ5N9F2_9CLOT</name>